<dbReference type="FunFam" id="2.40.30.10:FF:000054">
    <property type="entry name" value="Translation initiation factor IF-2"/>
    <property type="match status" value="1"/>
</dbReference>
<dbReference type="Pfam" id="PF11987">
    <property type="entry name" value="IF-2"/>
    <property type="match status" value="1"/>
</dbReference>
<dbReference type="InterPro" id="IPR044145">
    <property type="entry name" value="IF2_II"/>
</dbReference>
<feature type="non-terminal residue" evidence="10">
    <location>
        <position position="591"/>
    </location>
</feature>
<dbReference type="CDD" id="cd01887">
    <property type="entry name" value="IF2_eIF5B"/>
    <property type="match status" value="1"/>
</dbReference>
<evidence type="ECO:0000313" key="11">
    <source>
        <dbReference type="Proteomes" id="UP001162640"/>
    </source>
</evidence>
<dbReference type="InterPro" id="IPR053905">
    <property type="entry name" value="EF-G-like_DII"/>
</dbReference>
<evidence type="ECO:0000256" key="4">
    <source>
        <dbReference type="ARBA" id="ARBA00022741"/>
    </source>
</evidence>
<dbReference type="InterPro" id="IPR015760">
    <property type="entry name" value="TIF_IF2"/>
</dbReference>
<dbReference type="Pfam" id="PF22042">
    <property type="entry name" value="EF-G_D2"/>
    <property type="match status" value="1"/>
</dbReference>
<dbReference type="CDD" id="cd03692">
    <property type="entry name" value="mtIF2_IVc"/>
    <property type="match status" value="1"/>
</dbReference>
<evidence type="ECO:0000256" key="2">
    <source>
        <dbReference type="ARBA" id="ARBA00007733"/>
    </source>
</evidence>
<evidence type="ECO:0000256" key="3">
    <source>
        <dbReference type="ARBA" id="ARBA00022540"/>
    </source>
</evidence>
<dbReference type="FunFam" id="3.40.50.10050:FF:000001">
    <property type="entry name" value="Translation initiation factor IF-2"/>
    <property type="match status" value="1"/>
</dbReference>
<dbReference type="GO" id="GO:0005525">
    <property type="term" value="F:GTP binding"/>
    <property type="evidence" value="ECO:0007669"/>
    <property type="project" value="UniProtKB-KW"/>
</dbReference>
<comment type="function">
    <text evidence="7">One of the essential components for the initiation of protein synthesis. Protects formylmethionyl-tRNA from spontaneous hydrolysis and promotes its binding to the 30S ribosomal subunits. Also involved in the hydrolysis of GTP during the formation of the 70S ribosomal complex.</text>
</comment>
<dbReference type="InterPro" id="IPR005225">
    <property type="entry name" value="Small_GTP-bd"/>
</dbReference>
<keyword evidence="3" id="KW-0396">Initiation factor</keyword>
<reference evidence="11" key="1">
    <citation type="journal article" date="2023" name="Commun. Biol.">
        <title>Genome analysis of Parmales, the sister group of diatoms, reveals the evolutionary specialization of diatoms from phago-mixotrophs to photoautotrophs.</title>
        <authorList>
            <person name="Ban H."/>
            <person name="Sato S."/>
            <person name="Yoshikawa S."/>
            <person name="Yamada K."/>
            <person name="Nakamura Y."/>
            <person name="Ichinomiya M."/>
            <person name="Sato N."/>
            <person name="Blanc-Mathieu R."/>
            <person name="Endo H."/>
            <person name="Kuwata A."/>
            <person name="Ogata H."/>
        </authorList>
    </citation>
    <scope>NUCLEOTIDE SEQUENCE [LARGE SCALE GENOMIC DNA]</scope>
</reference>
<keyword evidence="6" id="KW-0342">GTP-binding</keyword>
<dbReference type="PROSITE" id="PS01176">
    <property type="entry name" value="IF2"/>
    <property type="match status" value="1"/>
</dbReference>
<evidence type="ECO:0000256" key="1">
    <source>
        <dbReference type="ARBA" id="ARBA00004229"/>
    </source>
</evidence>
<dbReference type="Gene3D" id="3.40.50.300">
    <property type="entry name" value="P-loop containing nucleotide triphosphate hydrolases"/>
    <property type="match status" value="1"/>
</dbReference>
<dbReference type="FunFam" id="3.40.50.300:FF:000019">
    <property type="entry name" value="Translation initiation factor IF-2"/>
    <property type="match status" value="1"/>
</dbReference>
<dbReference type="PANTHER" id="PTHR43381:SF5">
    <property type="entry name" value="TR-TYPE G DOMAIN-CONTAINING PROTEIN"/>
    <property type="match status" value="1"/>
</dbReference>
<dbReference type="InterPro" id="IPR009000">
    <property type="entry name" value="Transl_B-barrel_sf"/>
</dbReference>
<dbReference type="HAMAP" id="MF_00100_B">
    <property type="entry name" value="IF_2_B"/>
    <property type="match status" value="1"/>
</dbReference>
<comment type="caution">
    <text evidence="10">The sequence shown here is derived from an EMBL/GenBank/DDBJ whole genome shotgun (WGS) entry which is preliminary data.</text>
</comment>
<dbReference type="InterPro" id="IPR000795">
    <property type="entry name" value="T_Tr_GTP-bd_dom"/>
</dbReference>
<dbReference type="Gene3D" id="2.40.30.10">
    <property type="entry name" value="Translation factors"/>
    <property type="match status" value="2"/>
</dbReference>
<dbReference type="GO" id="GO:0003743">
    <property type="term" value="F:translation initiation factor activity"/>
    <property type="evidence" value="ECO:0007669"/>
    <property type="project" value="UniProtKB-KW"/>
</dbReference>
<dbReference type="NCBIfam" id="TIGR00231">
    <property type="entry name" value="small_GTP"/>
    <property type="match status" value="1"/>
</dbReference>
<name>A0A9W7A9R6_9STRA</name>
<dbReference type="SUPFAM" id="SSF50447">
    <property type="entry name" value="Translation proteins"/>
    <property type="match status" value="2"/>
</dbReference>
<dbReference type="Gene3D" id="3.40.50.10050">
    <property type="entry name" value="Translation initiation factor IF- 2, domain 3"/>
    <property type="match status" value="1"/>
</dbReference>
<dbReference type="CDD" id="cd03702">
    <property type="entry name" value="IF2_mtIF2_II"/>
    <property type="match status" value="1"/>
</dbReference>
<dbReference type="GO" id="GO:0003924">
    <property type="term" value="F:GTPase activity"/>
    <property type="evidence" value="ECO:0007669"/>
    <property type="project" value="InterPro"/>
</dbReference>
<protein>
    <recommendedName>
        <fullName evidence="8">Translation initiation factor IF-2, chloroplastic</fullName>
    </recommendedName>
</protein>
<dbReference type="NCBIfam" id="TIGR00487">
    <property type="entry name" value="IF-2"/>
    <property type="match status" value="1"/>
</dbReference>
<dbReference type="SUPFAM" id="SSF52540">
    <property type="entry name" value="P-loop containing nucleoside triphosphate hydrolases"/>
    <property type="match status" value="1"/>
</dbReference>
<dbReference type="Proteomes" id="UP001162640">
    <property type="component" value="Unassembled WGS sequence"/>
</dbReference>
<dbReference type="InterPro" id="IPR036925">
    <property type="entry name" value="TIF_IF2_dom3_sf"/>
</dbReference>
<dbReference type="InterPro" id="IPR000178">
    <property type="entry name" value="TF_IF2_bacterial-like"/>
</dbReference>
<gene>
    <name evidence="10" type="ORF">TL16_g04855</name>
</gene>
<accession>A0A9W7A9R6</accession>
<evidence type="ECO:0000256" key="6">
    <source>
        <dbReference type="ARBA" id="ARBA00023134"/>
    </source>
</evidence>
<feature type="domain" description="Tr-type G" evidence="9">
    <location>
        <begin position="89"/>
        <end position="256"/>
    </location>
</feature>
<dbReference type="Pfam" id="PF00009">
    <property type="entry name" value="GTP_EFTU"/>
    <property type="match status" value="1"/>
</dbReference>
<dbReference type="EMBL" id="BLQM01000137">
    <property type="protein sequence ID" value="GMH68129.1"/>
    <property type="molecule type" value="Genomic_DNA"/>
</dbReference>
<comment type="similarity">
    <text evidence="2">Belongs to the TRAFAC class translation factor GTPase superfamily. Classic translation factor GTPase family. IF-2 subfamily.</text>
</comment>
<comment type="subcellular location">
    <subcellularLocation>
        <location evidence="1">Plastid</location>
        <location evidence="1">Chloroplast</location>
    </subcellularLocation>
</comment>
<evidence type="ECO:0000259" key="9">
    <source>
        <dbReference type="PROSITE" id="PS51722"/>
    </source>
</evidence>
<feature type="non-terminal residue" evidence="10">
    <location>
        <position position="1"/>
    </location>
</feature>
<keyword evidence="4" id="KW-0547">Nucleotide-binding</keyword>
<dbReference type="GO" id="GO:0009507">
    <property type="term" value="C:chloroplast"/>
    <property type="evidence" value="ECO:0007669"/>
    <property type="project" value="UniProtKB-SubCell"/>
</dbReference>
<dbReference type="AlphaFoldDB" id="A0A9W7A9R6"/>
<sequence length="591" mass="63373">LGMDRIAEALDCKVAEVVKFCFTDLGMLVTANGQVDRTTAVKIVEGFGLIVAGEGDEDDDDYEDDDDEDEYDYETGLAWDEDDEDTLVSRPPVVTVMGHVDHGKTSLLDYIRSSTVTSGEAGGITQHIGAYQINNNGDPITFIDTPGHAAFSDMRSRGANITDLVILVVAADDSVKEQSSDSIRCARDAGCPIIVAVNKCDLETADPAKIKTELTQYDVLVEELGGDVLCEEISAKTGDGVQALLDKVKLQSEILDLKANPDRDAVGVVVEARVEKGLGTVATVLINKGTLRVGDPFIAGSAFGKVRALLGDDGKTRFDEAPPSTPIKVVGFDGVPSAGDLFIVAEDQDVARDLAESRAKIARERSSTTYQQALLGNVADLIANGIGGRKNRKEMSVVIKADVQGSAEALARALGELRIEDDESEVVVKVIVSEVGDITRQDITLASIRKDTTIIAFNVAANMAAMEEQRLTGVEVGYYDIIYDAIDSVESRMQEVLSPTPEGEYAGSANVQEVFNIGGTGNIAGSKCRDGRLKKGALVRVMRGDKILIESRVRTLRNLKSEVDTIDEGTECGIGLDGFEEFEVGDIIECY</sequence>
<proteinExistence type="inferred from homology"/>
<evidence type="ECO:0000256" key="7">
    <source>
        <dbReference type="ARBA" id="ARBA00025162"/>
    </source>
</evidence>
<dbReference type="PANTHER" id="PTHR43381">
    <property type="entry name" value="TRANSLATION INITIATION FACTOR IF-2-RELATED"/>
    <property type="match status" value="1"/>
</dbReference>
<evidence type="ECO:0000256" key="5">
    <source>
        <dbReference type="ARBA" id="ARBA00022917"/>
    </source>
</evidence>
<evidence type="ECO:0000256" key="8">
    <source>
        <dbReference type="ARBA" id="ARBA00044105"/>
    </source>
</evidence>
<dbReference type="FunFam" id="2.40.30.10:FF:000008">
    <property type="entry name" value="Translation initiation factor IF-2"/>
    <property type="match status" value="1"/>
</dbReference>
<dbReference type="SUPFAM" id="SSF52156">
    <property type="entry name" value="Initiation factor IF2/eIF5b, domain 3"/>
    <property type="match status" value="1"/>
</dbReference>
<keyword evidence="5" id="KW-0648">Protein biosynthesis</keyword>
<dbReference type="InterPro" id="IPR023115">
    <property type="entry name" value="TIF_IF2_dom3"/>
</dbReference>
<organism evidence="10 11">
    <name type="scientific">Triparma laevis f. inornata</name>
    <dbReference type="NCBI Taxonomy" id="1714386"/>
    <lineage>
        <taxon>Eukaryota</taxon>
        <taxon>Sar</taxon>
        <taxon>Stramenopiles</taxon>
        <taxon>Ochrophyta</taxon>
        <taxon>Bolidophyceae</taxon>
        <taxon>Parmales</taxon>
        <taxon>Triparmaceae</taxon>
        <taxon>Triparma</taxon>
    </lineage>
</organism>
<dbReference type="PROSITE" id="PS51722">
    <property type="entry name" value="G_TR_2"/>
    <property type="match status" value="1"/>
</dbReference>
<dbReference type="InterPro" id="IPR027417">
    <property type="entry name" value="P-loop_NTPase"/>
</dbReference>
<evidence type="ECO:0000313" key="10">
    <source>
        <dbReference type="EMBL" id="GMH68129.1"/>
    </source>
</evidence>